<dbReference type="SMART" id="SM00369">
    <property type="entry name" value="LRR_TYP"/>
    <property type="match status" value="4"/>
</dbReference>
<keyword evidence="9" id="KW-0472">Membrane</keyword>
<keyword evidence="3" id="KW-1003">Cell membrane</keyword>
<reference evidence="14 15" key="1">
    <citation type="submission" date="2019-04" db="EMBL/GenBank/DDBJ databases">
        <title>An improved genome assembly and genetic linkage map for asparagus bean, Vigna unguiculata ssp. sesquipedialis.</title>
        <authorList>
            <person name="Xia Q."/>
            <person name="Zhang R."/>
            <person name="Dong Y."/>
        </authorList>
    </citation>
    <scope>NUCLEOTIDE SEQUENCE [LARGE SCALE GENOMIC DNA]</scope>
    <source>
        <tissue evidence="14">Leaf</tissue>
    </source>
</reference>
<keyword evidence="5" id="KW-0812">Transmembrane</keyword>
<dbReference type="InterPro" id="IPR055414">
    <property type="entry name" value="LRR_R13L4/SHOC2-like"/>
</dbReference>
<sequence>MRCIPEEREALLQFKAAIVDDFGMLSSWTTPHCCQWEGIRRSMSGEIHKSLVELSQLQYLNLSKNSFIYTHIPEFLGSLRNLKYLDLSSCRFQGQIPSQFGSLSHLKYLNLAHNAMNGLIPHQFGNLSQLRYLDLSYNYFEGNIPSQLGNLSQLHELYFGGGYLDNLKISDGGQWLSNLLSLTHLSLDFVSNLNRSHTWLQVIVKLPKLRELSLFHCSLSDNFILSSRTSKFNSSTSLSVLHLSQNSFTSPMVFQWVSNITSNLVELDLGYSLLEGSTSSQFNMVMNSLRHLDLSSNNFKAKDLKSFTNICTLCSLYLSSNKFTEDLPSILGNLSSGCVRHSLHELDLSSNDITGTLSDISVFSSLKTLFLDANRFNGMIHEGVKLPSTLENLSISRNFFQGGIPKLFGNACALHSLDMSYNSFSDELSMIISHLSGCARYSLEELSLQSIIPTSMGLLLDLQALLLRNNNLVEGIPFSLSNCTKLVMLDM</sequence>
<evidence type="ECO:0000313" key="15">
    <source>
        <dbReference type="Proteomes" id="UP000501690"/>
    </source>
</evidence>
<dbReference type="InterPro" id="IPR013210">
    <property type="entry name" value="LRR_N_plant-typ"/>
</dbReference>
<evidence type="ECO:0000256" key="11">
    <source>
        <dbReference type="ARBA" id="ARBA00023180"/>
    </source>
</evidence>
<dbReference type="GO" id="GO:0016301">
    <property type="term" value="F:kinase activity"/>
    <property type="evidence" value="ECO:0007669"/>
    <property type="project" value="UniProtKB-KW"/>
</dbReference>
<dbReference type="PANTHER" id="PTHR48063:SF98">
    <property type="entry name" value="LRR RECEPTOR-LIKE SERINE_THREONINE-PROTEIN KINASE FLS2"/>
    <property type="match status" value="1"/>
</dbReference>
<comment type="similarity">
    <text evidence="2">Belongs to the RLP family.</text>
</comment>
<dbReference type="FunFam" id="3.80.10.10:FF:000041">
    <property type="entry name" value="LRR receptor-like serine/threonine-protein kinase ERECTA"/>
    <property type="match status" value="1"/>
</dbReference>
<evidence type="ECO:0000259" key="12">
    <source>
        <dbReference type="Pfam" id="PF08263"/>
    </source>
</evidence>
<evidence type="ECO:0000256" key="3">
    <source>
        <dbReference type="ARBA" id="ARBA00022475"/>
    </source>
</evidence>
<name>A0A4D6M3V4_VIGUN</name>
<keyword evidence="14" id="KW-0808">Transferase</keyword>
<keyword evidence="8" id="KW-1133">Transmembrane helix</keyword>
<dbReference type="SUPFAM" id="SSF52058">
    <property type="entry name" value="L domain-like"/>
    <property type="match status" value="2"/>
</dbReference>
<dbReference type="InterPro" id="IPR001611">
    <property type="entry name" value="Leu-rich_rpt"/>
</dbReference>
<keyword evidence="15" id="KW-1185">Reference proteome</keyword>
<dbReference type="InterPro" id="IPR046956">
    <property type="entry name" value="RLP23-like"/>
</dbReference>
<dbReference type="AlphaFoldDB" id="A0A4D6M3V4"/>
<feature type="domain" description="Leucine-rich repeat-containing N-terminal plant-type" evidence="12">
    <location>
        <begin position="5"/>
        <end position="39"/>
    </location>
</feature>
<keyword evidence="6" id="KW-0732">Signal</keyword>
<dbReference type="EMBL" id="CP039349">
    <property type="protein sequence ID" value="QCD94734.1"/>
    <property type="molecule type" value="Genomic_DNA"/>
</dbReference>
<evidence type="ECO:0000256" key="6">
    <source>
        <dbReference type="ARBA" id="ARBA00022729"/>
    </source>
</evidence>
<comment type="subcellular location">
    <subcellularLocation>
        <location evidence="1">Cell membrane</location>
        <topology evidence="1">Single-pass type I membrane protein</topology>
    </subcellularLocation>
</comment>
<evidence type="ECO:0000256" key="5">
    <source>
        <dbReference type="ARBA" id="ARBA00022692"/>
    </source>
</evidence>
<dbReference type="InterPro" id="IPR032675">
    <property type="entry name" value="LRR_dom_sf"/>
</dbReference>
<evidence type="ECO:0000256" key="9">
    <source>
        <dbReference type="ARBA" id="ARBA00023136"/>
    </source>
</evidence>
<evidence type="ECO:0000256" key="10">
    <source>
        <dbReference type="ARBA" id="ARBA00023170"/>
    </source>
</evidence>
<dbReference type="Pfam" id="PF00560">
    <property type="entry name" value="LRR_1"/>
    <property type="match status" value="2"/>
</dbReference>
<organism evidence="14 15">
    <name type="scientific">Vigna unguiculata</name>
    <name type="common">Cowpea</name>
    <dbReference type="NCBI Taxonomy" id="3917"/>
    <lineage>
        <taxon>Eukaryota</taxon>
        <taxon>Viridiplantae</taxon>
        <taxon>Streptophyta</taxon>
        <taxon>Embryophyta</taxon>
        <taxon>Tracheophyta</taxon>
        <taxon>Spermatophyta</taxon>
        <taxon>Magnoliopsida</taxon>
        <taxon>eudicotyledons</taxon>
        <taxon>Gunneridae</taxon>
        <taxon>Pentapetalae</taxon>
        <taxon>rosids</taxon>
        <taxon>fabids</taxon>
        <taxon>Fabales</taxon>
        <taxon>Fabaceae</taxon>
        <taxon>Papilionoideae</taxon>
        <taxon>50 kb inversion clade</taxon>
        <taxon>NPAAA clade</taxon>
        <taxon>indigoferoid/millettioid clade</taxon>
        <taxon>Phaseoleae</taxon>
        <taxon>Vigna</taxon>
    </lineage>
</organism>
<protein>
    <submittedName>
        <fullName evidence="14">LRR receptor-like serine/threonine-protein kinase FLS2</fullName>
    </submittedName>
</protein>
<dbReference type="PANTHER" id="PTHR48063">
    <property type="entry name" value="LRR RECEPTOR-LIKE KINASE"/>
    <property type="match status" value="1"/>
</dbReference>
<evidence type="ECO:0000313" key="14">
    <source>
        <dbReference type="EMBL" id="QCD94734.1"/>
    </source>
</evidence>
<dbReference type="Proteomes" id="UP000501690">
    <property type="component" value="Linkage Group LG5"/>
</dbReference>
<keyword evidence="4" id="KW-0433">Leucine-rich repeat</keyword>
<dbReference type="InterPro" id="IPR003591">
    <property type="entry name" value="Leu-rich_rpt_typical-subtyp"/>
</dbReference>
<keyword evidence="11" id="KW-0325">Glycoprotein</keyword>
<accession>A0A4D6M3V4</accession>
<evidence type="ECO:0000256" key="1">
    <source>
        <dbReference type="ARBA" id="ARBA00004251"/>
    </source>
</evidence>
<evidence type="ECO:0000256" key="7">
    <source>
        <dbReference type="ARBA" id="ARBA00022737"/>
    </source>
</evidence>
<dbReference type="Pfam" id="PF08263">
    <property type="entry name" value="LRRNT_2"/>
    <property type="match status" value="1"/>
</dbReference>
<gene>
    <name evidence="14" type="ORF">DEO72_LG5g2819</name>
</gene>
<proteinExistence type="inferred from homology"/>
<evidence type="ECO:0000256" key="8">
    <source>
        <dbReference type="ARBA" id="ARBA00022989"/>
    </source>
</evidence>
<dbReference type="Pfam" id="PF23598">
    <property type="entry name" value="LRR_14"/>
    <property type="match status" value="1"/>
</dbReference>
<evidence type="ECO:0000256" key="2">
    <source>
        <dbReference type="ARBA" id="ARBA00009592"/>
    </source>
</evidence>
<keyword evidence="14" id="KW-0418">Kinase</keyword>
<evidence type="ECO:0000259" key="13">
    <source>
        <dbReference type="Pfam" id="PF23598"/>
    </source>
</evidence>
<evidence type="ECO:0000256" key="4">
    <source>
        <dbReference type="ARBA" id="ARBA00022614"/>
    </source>
</evidence>
<dbReference type="GO" id="GO:0005886">
    <property type="term" value="C:plasma membrane"/>
    <property type="evidence" value="ECO:0007669"/>
    <property type="project" value="UniProtKB-SubCell"/>
</dbReference>
<feature type="domain" description="Disease resistance R13L4/SHOC-2-like LRR" evidence="13">
    <location>
        <begin position="98"/>
        <end position="328"/>
    </location>
</feature>
<keyword evidence="7" id="KW-0677">Repeat</keyword>
<keyword evidence="10 14" id="KW-0675">Receptor</keyword>
<dbReference type="Pfam" id="PF13516">
    <property type="entry name" value="LRR_6"/>
    <property type="match status" value="2"/>
</dbReference>
<dbReference type="Gene3D" id="3.80.10.10">
    <property type="entry name" value="Ribonuclease Inhibitor"/>
    <property type="match status" value="4"/>
</dbReference>